<dbReference type="CDD" id="cd08414">
    <property type="entry name" value="PBP2_LTTR_aromatics_like"/>
    <property type="match status" value="1"/>
</dbReference>
<dbReference type="GO" id="GO:0003677">
    <property type="term" value="F:DNA binding"/>
    <property type="evidence" value="ECO:0007669"/>
    <property type="project" value="UniProtKB-KW"/>
</dbReference>
<evidence type="ECO:0000256" key="3">
    <source>
        <dbReference type="ARBA" id="ARBA00023125"/>
    </source>
</evidence>
<keyword evidence="3" id="KW-0238">DNA-binding</keyword>
<keyword evidence="2" id="KW-0805">Transcription regulation</keyword>
<keyword evidence="4" id="KW-0804">Transcription</keyword>
<gene>
    <name evidence="6" type="ORF">ACFYG5_08180</name>
</gene>
<dbReference type="Pfam" id="PF03466">
    <property type="entry name" value="LysR_substrate"/>
    <property type="match status" value="1"/>
</dbReference>
<feature type="domain" description="HTH lysR-type" evidence="5">
    <location>
        <begin position="2"/>
        <end position="59"/>
    </location>
</feature>
<dbReference type="GO" id="GO:0032993">
    <property type="term" value="C:protein-DNA complex"/>
    <property type="evidence" value="ECO:0007669"/>
    <property type="project" value="TreeGrafter"/>
</dbReference>
<evidence type="ECO:0000256" key="1">
    <source>
        <dbReference type="ARBA" id="ARBA00009437"/>
    </source>
</evidence>
<comment type="similarity">
    <text evidence="1">Belongs to the LysR transcriptional regulatory family.</text>
</comment>
<dbReference type="InterPro" id="IPR036390">
    <property type="entry name" value="WH_DNA-bd_sf"/>
</dbReference>
<dbReference type="Gene3D" id="1.10.10.10">
    <property type="entry name" value="Winged helix-like DNA-binding domain superfamily/Winged helix DNA-binding domain"/>
    <property type="match status" value="1"/>
</dbReference>
<dbReference type="SUPFAM" id="SSF46785">
    <property type="entry name" value="Winged helix' DNA-binding domain"/>
    <property type="match status" value="1"/>
</dbReference>
<protein>
    <submittedName>
        <fullName evidence="6">LysR substrate-binding domain-containing protein</fullName>
    </submittedName>
</protein>
<sequence length="303" mass="32736">MFDFRQLRYFVAVAEELSFTRAALRLHLSQPPLSQQIKSLEQDLGVRLLERSKRHVSLTEPGRVFLEQARHLLAKADEARSQVVAAAAGHSGHLRLAYTVSASFHPALPRILLRYGQVAPKVGLKLDEMYTEPQFAALLGGEIDAGFVRGEPAHLQDARNLRLSVIDREPLLLAMPAGHRLAGRSSVDLAEVASDAFVSQPRALAATLYDRLVTLAQHAGFQPAIVQHAQQINGLLALVAAGLGLALVPSSLRTVRLPGVAYVPLEDPNAFLLLAVACRTNDPSPALQQFLATVTEVAVAPGL</sequence>
<dbReference type="InterPro" id="IPR036388">
    <property type="entry name" value="WH-like_DNA-bd_sf"/>
</dbReference>
<evidence type="ECO:0000256" key="4">
    <source>
        <dbReference type="ARBA" id="ARBA00023163"/>
    </source>
</evidence>
<evidence type="ECO:0000313" key="6">
    <source>
        <dbReference type="EMBL" id="XIA20086.1"/>
    </source>
</evidence>
<reference evidence="6" key="1">
    <citation type="submission" date="2024-10" db="EMBL/GenBank/DDBJ databases">
        <authorList>
            <person name="Lesea H.P."/>
            <person name="Kuehl J.V."/>
            <person name="Chandonia J.-M."/>
        </authorList>
    </citation>
    <scope>NUCLEOTIDE SEQUENCE</scope>
    <source>
        <strain evidence="6">FW102-FHT14D07</strain>
    </source>
</reference>
<dbReference type="PANTHER" id="PTHR30346">
    <property type="entry name" value="TRANSCRIPTIONAL DUAL REGULATOR HCAR-RELATED"/>
    <property type="match status" value="1"/>
</dbReference>
<dbReference type="Gene3D" id="3.40.190.10">
    <property type="entry name" value="Periplasmic binding protein-like II"/>
    <property type="match status" value="2"/>
</dbReference>
<dbReference type="GO" id="GO:0003700">
    <property type="term" value="F:DNA-binding transcription factor activity"/>
    <property type="evidence" value="ECO:0007669"/>
    <property type="project" value="InterPro"/>
</dbReference>
<accession>A0AB74UTR4</accession>
<dbReference type="PRINTS" id="PR00039">
    <property type="entry name" value="HTHLYSR"/>
</dbReference>
<dbReference type="Pfam" id="PF00126">
    <property type="entry name" value="HTH_1"/>
    <property type="match status" value="1"/>
</dbReference>
<name>A0AB74UTR4_9GAMM</name>
<proteinExistence type="inferred from homology"/>
<organism evidence="6">
    <name type="scientific">Rhodanobacter sp. FW102-FHT14D07</name>
    <dbReference type="NCBI Taxonomy" id="3351462"/>
    <lineage>
        <taxon>Bacteria</taxon>
        <taxon>Pseudomonadati</taxon>
        <taxon>Pseudomonadota</taxon>
        <taxon>Gammaproteobacteria</taxon>
        <taxon>Lysobacterales</taxon>
        <taxon>Rhodanobacteraceae</taxon>
        <taxon>Rhodanobacter</taxon>
    </lineage>
</organism>
<dbReference type="FunFam" id="1.10.10.10:FF:000001">
    <property type="entry name" value="LysR family transcriptional regulator"/>
    <property type="match status" value="1"/>
</dbReference>
<dbReference type="EMBL" id="CP170721">
    <property type="protein sequence ID" value="XIA20086.1"/>
    <property type="molecule type" value="Genomic_DNA"/>
</dbReference>
<dbReference type="InterPro" id="IPR005119">
    <property type="entry name" value="LysR_subst-bd"/>
</dbReference>
<evidence type="ECO:0000259" key="5">
    <source>
        <dbReference type="PROSITE" id="PS50931"/>
    </source>
</evidence>
<dbReference type="InterPro" id="IPR000847">
    <property type="entry name" value="LysR_HTH_N"/>
</dbReference>
<dbReference type="SUPFAM" id="SSF53850">
    <property type="entry name" value="Periplasmic binding protein-like II"/>
    <property type="match status" value="1"/>
</dbReference>
<evidence type="ECO:0000256" key="2">
    <source>
        <dbReference type="ARBA" id="ARBA00023015"/>
    </source>
</evidence>
<dbReference type="PROSITE" id="PS50931">
    <property type="entry name" value="HTH_LYSR"/>
    <property type="match status" value="1"/>
</dbReference>
<dbReference type="RefSeq" id="WP_395118148.1">
    <property type="nucleotide sequence ID" value="NZ_CP170721.1"/>
</dbReference>
<dbReference type="PANTHER" id="PTHR30346:SF0">
    <property type="entry name" value="HCA OPERON TRANSCRIPTIONAL ACTIVATOR HCAR"/>
    <property type="match status" value="1"/>
</dbReference>
<dbReference type="AlphaFoldDB" id="A0AB74UTR4"/>